<proteinExistence type="predicted"/>
<dbReference type="Gene3D" id="3.40.50.300">
    <property type="entry name" value="P-loop containing nucleotide triphosphate hydrolases"/>
    <property type="match status" value="1"/>
</dbReference>
<evidence type="ECO:0000256" key="1">
    <source>
        <dbReference type="ARBA" id="ARBA00022737"/>
    </source>
</evidence>
<dbReference type="PANTHER" id="PTHR10039">
    <property type="entry name" value="AMELOGENIN"/>
    <property type="match status" value="1"/>
</dbReference>
<dbReference type="EMBL" id="MU150246">
    <property type="protein sequence ID" value="KAF9465614.1"/>
    <property type="molecule type" value="Genomic_DNA"/>
</dbReference>
<dbReference type="InterPro" id="IPR027417">
    <property type="entry name" value="P-loop_NTPase"/>
</dbReference>
<organism evidence="3 4">
    <name type="scientific">Collybia nuda</name>
    <dbReference type="NCBI Taxonomy" id="64659"/>
    <lineage>
        <taxon>Eukaryota</taxon>
        <taxon>Fungi</taxon>
        <taxon>Dikarya</taxon>
        <taxon>Basidiomycota</taxon>
        <taxon>Agaricomycotina</taxon>
        <taxon>Agaricomycetes</taxon>
        <taxon>Agaricomycetidae</taxon>
        <taxon>Agaricales</taxon>
        <taxon>Tricholomatineae</taxon>
        <taxon>Clitocybaceae</taxon>
        <taxon>Collybia</taxon>
    </lineage>
</organism>
<keyword evidence="1" id="KW-0677">Repeat</keyword>
<gene>
    <name evidence="3" type="ORF">BDZ94DRAFT_327325</name>
</gene>
<feature type="non-terminal residue" evidence="3">
    <location>
        <position position="684"/>
    </location>
</feature>
<name>A0A9P5YBG6_9AGAR</name>
<dbReference type="InterPro" id="IPR056884">
    <property type="entry name" value="NPHP3-like_N"/>
</dbReference>
<keyword evidence="4" id="KW-1185">Reference proteome</keyword>
<dbReference type="OrthoDB" id="163438at2759"/>
<dbReference type="PANTHER" id="PTHR10039:SF15">
    <property type="entry name" value="NACHT DOMAIN-CONTAINING PROTEIN"/>
    <property type="match status" value="1"/>
</dbReference>
<dbReference type="Proteomes" id="UP000807353">
    <property type="component" value="Unassembled WGS sequence"/>
</dbReference>
<evidence type="ECO:0000259" key="2">
    <source>
        <dbReference type="Pfam" id="PF24883"/>
    </source>
</evidence>
<protein>
    <recommendedName>
        <fullName evidence="2">Nephrocystin 3-like N-terminal domain-containing protein</fullName>
    </recommendedName>
</protein>
<feature type="domain" description="Nephrocystin 3-like N-terminal" evidence="2">
    <location>
        <begin position="284"/>
        <end position="443"/>
    </location>
</feature>
<reference evidence="3" key="1">
    <citation type="submission" date="2020-11" db="EMBL/GenBank/DDBJ databases">
        <authorList>
            <consortium name="DOE Joint Genome Institute"/>
            <person name="Ahrendt S."/>
            <person name="Riley R."/>
            <person name="Andreopoulos W."/>
            <person name="Labutti K."/>
            <person name="Pangilinan J."/>
            <person name="Ruiz-Duenas F.J."/>
            <person name="Barrasa J.M."/>
            <person name="Sanchez-Garcia M."/>
            <person name="Camarero S."/>
            <person name="Miyauchi S."/>
            <person name="Serrano A."/>
            <person name="Linde D."/>
            <person name="Babiker R."/>
            <person name="Drula E."/>
            <person name="Ayuso-Fernandez I."/>
            <person name="Pacheco R."/>
            <person name="Padilla G."/>
            <person name="Ferreira P."/>
            <person name="Barriuso J."/>
            <person name="Kellner H."/>
            <person name="Castanera R."/>
            <person name="Alfaro M."/>
            <person name="Ramirez L."/>
            <person name="Pisabarro A.G."/>
            <person name="Kuo A."/>
            <person name="Tritt A."/>
            <person name="Lipzen A."/>
            <person name="He G."/>
            <person name="Yan M."/>
            <person name="Ng V."/>
            <person name="Cullen D."/>
            <person name="Martin F."/>
            <person name="Rosso M.-N."/>
            <person name="Henrissat B."/>
            <person name="Hibbett D."/>
            <person name="Martinez A.T."/>
            <person name="Grigoriev I.V."/>
        </authorList>
    </citation>
    <scope>NUCLEOTIDE SEQUENCE</scope>
    <source>
        <strain evidence="3">CBS 247.69</strain>
    </source>
</reference>
<sequence length="684" mass="76709">MVGKHLQKIKNSLFRSSFHPSSSTSPAPMEPAPAPWPEWDLDPKFFTALTRWTLKNPERSLDKILDNICVFINKTDNFLALVPDNPFPARGLVCALAHLIRLGVTISKANREVQQFAKEIVKWVGKVQAAFTTSKGRSFVGETWNNLADMRDLINKICLWATARLQDGRWQQFGHSLLISKEIEDFKSQLNTARNIFMMVTLINLSQSKNSILSGVHTLLKKVKEVQANQVALLDMLQQQMEAEARELFVSQMLSPHSVTNISYDSQGKRPCDIDTRVEVLKDIKGWIYNTSSGAQSFLWLTGDPGCGKSAITASIAKMCKDDGVLWAQFFINRNNADTTDPSSYFPSIAQQLANHSPAVSLILHGALQKKPSLVDGISHVQAGELFVNALKTAALLDTLSPVVVIIDGLDETERASLMYTAQVFSQALLDLPSNVKVFISSRTEDNIRKPFSDTFSVDKVKHVHLDTADPSSIRDVSTFLIKRIVQIVDNNELNLLEWPGQERMDALCQHSAGLFIWAVTATNFIEDQIGMWGKGCLEAVLDELSSQGMGDINVLYGTILKLIYKQADPQLYQWFRRIVGCIVVLKEPLCIADITLLFTIKNQIRGTQKYADVEHFVKQLRTVLVAGAEAITPKTIPRLHKSFFEFITERADREFLVDMKATDAEVALQCLFYLAQFHINIHE</sequence>
<dbReference type="AlphaFoldDB" id="A0A9P5YBG6"/>
<dbReference type="Pfam" id="PF24883">
    <property type="entry name" value="NPHP3_N"/>
    <property type="match status" value="1"/>
</dbReference>
<evidence type="ECO:0000313" key="4">
    <source>
        <dbReference type="Proteomes" id="UP000807353"/>
    </source>
</evidence>
<evidence type="ECO:0000313" key="3">
    <source>
        <dbReference type="EMBL" id="KAF9465614.1"/>
    </source>
</evidence>
<accession>A0A9P5YBG6</accession>
<dbReference type="SUPFAM" id="SSF52540">
    <property type="entry name" value="P-loop containing nucleoside triphosphate hydrolases"/>
    <property type="match status" value="1"/>
</dbReference>
<comment type="caution">
    <text evidence="3">The sequence shown here is derived from an EMBL/GenBank/DDBJ whole genome shotgun (WGS) entry which is preliminary data.</text>
</comment>